<dbReference type="AlphaFoldDB" id="A0AAQ3P8R0"/>
<dbReference type="Proteomes" id="UP001374535">
    <property type="component" value="Chromosome 1"/>
</dbReference>
<sequence length="138" mass="15822">MVHFGGKEKMSERELLRFSRSVTKAQLQRTQHSPWHISVTLKNDTLLGTSLSLSSSRSIQIRILEVNFIEKMSVAKKLIRCVILDLDDTLLNTDGIVGNVLKVLLGKYRLKLPLRLCRITNFPARRLNFSLKFRLSSL</sequence>
<proteinExistence type="predicted"/>
<keyword evidence="2" id="KW-1185">Reference proteome</keyword>
<name>A0AAQ3P8R0_VIGMU</name>
<evidence type="ECO:0000313" key="2">
    <source>
        <dbReference type="Proteomes" id="UP001374535"/>
    </source>
</evidence>
<reference evidence="1 2" key="1">
    <citation type="journal article" date="2023" name="Life. Sci Alliance">
        <title>Evolutionary insights into 3D genome organization and epigenetic landscape of Vigna mungo.</title>
        <authorList>
            <person name="Junaid A."/>
            <person name="Singh B."/>
            <person name="Bhatia S."/>
        </authorList>
    </citation>
    <scope>NUCLEOTIDE SEQUENCE [LARGE SCALE GENOMIC DNA]</scope>
    <source>
        <strain evidence="1">Urdbean</strain>
    </source>
</reference>
<protein>
    <submittedName>
        <fullName evidence="1">Uncharacterized protein</fullName>
    </submittedName>
</protein>
<evidence type="ECO:0000313" key="1">
    <source>
        <dbReference type="EMBL" id="WVZ23135.1"/>
    </source>
</evidence>
<dbReference type="EMBL" id="CP144700">
    <property type="protein sequence ID" value="WVZ23135.1"/>
    <property type="molecule type" value="Genomic_DNA"/>
</dbReference>
<gene>
    <name evidence="1" type="ORF">V8G54_001679</name>
</gene>
<accession>A0AAQ3P8R0</accession>
<organism evidence="1 2">
    <name type="scientific">Vigna mungo</name>
    <name type="common">Black gram</name>
    <name type="synonym">Phaseolus mungo</name>
    <dbReference type="NCBI Taxonomy" id="3915"/>
    <lineage>
        <taxon>Eukaryota</taxon>
        <taxon>Viridiplantae</taxon>
        <taxon>Streptophyta</taxon>
        <taxon>Embryophyta</taxon>
        <taxon>Tracheophyta</taxon>
        <taxon>Spermatophyta</taxon>
        <taxon>Magnoliopsida</taxon>
        <taxon>eudicotyledons</taxon>
        <taxon>Gunneridae</taxon>
        <taxon>Pentapetalae</taxon>
        <taxon>rosids</taxon>
        <taxon>fabids</taxon>
        <taxon>Fabales</taxon>
        <taxon>Fabaceae</taxon>
        <taxon>Papilionoideae</taxon>
        <taxon>50 kb inversion clade</taxon>
        <taxon>NPAAA clade</taxon>
        <taxon>indigoferoid/millettioid clade</taxon>
        <taxon>Phaseoleae</taxon>
        <taxon>Vigna</taxon>
    </lineage>
</organism>